<protein>
    <submittedName>
        <fullName evidence="1">Uncharacterized protein</fullName>
    </submittedName>
</protein>
<accession>A0A4C1UTX9</accession>
<organism evidence="1 2">
    <name type="scientific">Eumeta variegata</name>
    <name type="common">Bagworm moth</name>
    <name type="synonym">Eumeta japonica</name>
    <dbReference type="NCBI Taxonomy" id="151549"/>
    <lineage>
        <taxon>Eukaryota</taxon>
        <taxon>Metazoa</taxon>
        <taxon>Ecdysozoa</taxon>
        <taxon>Arthropoda</taxon>
        <taxon>Hexapoda</taxon>
        <taxon>Insecta</taxon>
        <taxon>Pterygota</taxon>
        <taxon>Neoptera</taxon>
        <taxon>Endopterygota</taxon>
        <taxon>Lepidoptera</taxon>
        <taxon>Glossata</taxon>
        <taxon>Ditrysia</taxon>
        <taxon>Tineoidea</taxon>
        <taxon>Psychidae</taxon>
        <taxon>Oiketicinae</taxon>
        <taxon>Eumeta</taxon>
    </lineage>
</organism>
<dbReference type="Proteomes" id="UP000299102">
    <property type="component" value="Unassembled WGS sequence"/>
</dbReference>
<evidence type="ECO:0000313" key="1">
    <source>
        <dbReference type="EMBL" id="GBP29452.1"/>
    </source>
</evidence>
<name>A0A4C1UTX9_EUMVA</name>
<reference evidence="1 2" key="1">
    <citation type="journal article" date="2019" name="Commun. Biol.">
        <title>The bagworm genome reveals a unique fibroin gene that provides high tensile strength.</title>
        <authorList>
            <person name="Kono N."/>
            <person name="Nakamura H."/>
            <person name="Ohtoshi R."/>
            <person name="Tomita M."/>
            <person name="Numata K."/>
            <person name="Arakawa K."/>
        </authorList>
    </citation>
    <scope>NUCLEOTIDE SEQUENCE [LARGE SCALE GENOMIC DNA]</scope>
</reference>
<comment type="caution">
    <text evidence="1">The sequence shown here is derived from an EMBL/GenBank/DDBJ whole genome shotgun (WGS) entry which is preliminary data.</text>
</comment>
<dbReference type="AlphaFoldDB" id="A0A4C1UTX9"/>
<evidence type="ECO:0000313" key="2">
    <source>
        <dbReference type="Proteomes" id="UP000299102"/>
    </source>
</evidence>
<dbReference type="EMBL" id="BGZK01000220">
    <property type="protein sequence ID" value="GBP29452.1"/>
    <property type="molecule type" value="Genomic_DNA"/>
</dbReference>
<proteinExistence type="predicted"/>
<gene>
    <name evidence="1" type="ORF">EVAR_22064_1</name>
</gene>
<sequence>MTYHVTRTLDVSPASTRLQLVRSPEGRPALVTRPPPIGNDSMRGTAAIDYVGNTIDHALAGKTIRRYEKQYPGCILNRGLIMRLTASL</sequence>
<keyword evidence="2" id="KW-1185">Reference proteome</keyword>